<dbReference type="PANTHER" id="PTHR43433:SF5">
    <property type="entry name" value="AB HYDROLASE-1 DOMAIN-CONTAINING PROTEIN"/>
    <property type="match status" value="1"/>
</dbReference>
<dbReference type="InterPro" id="IPR000073">
    <property type="entry name" value="AB_hydrolase_1"/>
</dbReference>
<organism evidence="3 4">
    <name type="scientific">Actinosynnema pretiosum</name>
    <dbReference type="NCBI Taxonomy" id="42197"/>
    <lineage>
        <taxon>Bacteria</taxon>
        <taxon>Bacillati</taxon>
        <taxon>Actinomycetota</taxon>
        <taxon>Actinomycetes</taxon>
        <taxon>Pseudonocardiales</taxon>
        <taxon>Pseudonocardiaceae</taxon>
        <taxon>Actinosynnema</taxon>
    </lineage>
</organism>
<protein>
    <submittedName>
        <fullName evidence="3">3-oxoadipate enol-lactonase</fullName>
    </submittedName>
</protein>
<sequence>MKPSSSTSDRAAGPLPHHEDSGPRDAPVLVLGSSLGTTTALWEPLLPVLERHFRVIRVDHPGHGGSAPRAFRDVGDLGRGVLALLDSLGVREFRHAGVSLGGMVGMWLAAHAPDRVARLALCCTTAAFGDPEPWLVRADLVLARGVGATAEGTAARWFTPAFGARGERLLAGLSEVDPLSYAAACGALARLDLRPLLPTITAPTLVVAGDGDTGTPPEHGRAIADLIPGARFHVVPGAHLAVVESPDEVAGVLVPHLVGP</sequence>
<accession>A0A290ZB13</accession>
<dbReference type="Gene3D" id="3.40.50.1820">
    <property type="entry name" value="alpha/beta hydrolase"/>
    <property type="match status" value="1"/>
</dbReference>
<evidence type="ECO:0000313" key="4">
    <source>
        <dbReference type="Proteomes" id="UP000218505"/>
    </source>
</evidence>
<feature type="domain" description="AB hydrolase-1" evidence="2">
    <location>
        <begin position="27"/>
        <end position="160"/>
    </location>
</feature>
<gene>
    <name evidence="3" type="ORF">CNX65_25260</name>
</gene>
<dbReference type="Proteomes" id="UP000218505">
    <property type="component" value="Chromosome"/>
</dbReference>
<keyword evidence="4" id="KW-1185">Reference proteome</keyword>
<feature type="region of interest" description="Disordered" evidence="1">
    <location>
        <begin position="1"/>
        <end position="26"/>
    </location>
</feature>
<dbReference type="PRINTS" id="PR00111">
    <property type="entry name" value="ABHYDROLASE"/>
</dbReference>
<evidence type="ECO:0000256" key="1">
    <source>
        <dbReference type="SAM" id="MobiDB-lite"/>
    </source>
</evidence>
<dbReference type="SUPFAM" id="SSF53474">
    <property type="entry name" value="alpha/beta-Hydrolases"/>
    <property type="match status" value="1"/>
</dbReference>
<dbReference type="EMBL" id="CP023445">
    <property type="protein sequence ID" value="ATE56174.1"/>
    <property type="molecule type" value="Genomic_DNA"/>
</dbReference>
<proteinExistence type="predicted"/>
<dbReference type="Pfam" id="PF00561">
    <property type="entry name" value="Abhydrolase_1"/>
    <property type="match status" value="1"/>
</dbReference>
<reference evidence="3" key="1">
    <citation type="submission" date="2017-09" db="EMBL/GenBank/DDBJ databases">
        <title>Complete Genome Sequence of ansamitocin-producing Bacterium Actinosynnema pretiosum X47.</title>
        <authorList>
            <person name="Cao G."/>
            <person name="Zong G."/>
            <person name="Zhong C."/>
            <person name="Fu J."/>
        </authorList>
    </citation>
    <scope>NUCLEOTIDE SEQUENCE [LARGE SCALE GENOMIC DNA]</scope>
    <source>
        <strain evidence="3">X47</strain>
    </source>
</reference>
<name>A0A290ZB13_9PSEU</name>
<dbReference type="InterPro" id="IPR029058">
    <property type="entry name" value="AB_hydrolase_fold"/>
</dbReference>
<dbReference type="RefSeq" id="WP_096495995.1">
    <property type="nucleotide sequence ID" value="NZ_CP023445.1"/>
</dbReference>
<dbReference type="PANTHER" id="PTHR43433">
    <property type="entry name" value="HYDROLASE, ALPHA/BETA FOLD FAMILY PROTEIN"/>
    <property type="match status" value="1"/>
</dbReference>
<evidence type="ECO:0000313" key="3">
    <source>
        <dbReference type="EMBL" id="ATE56174.1"/>
    </source>
</evidence>
<evidence type="ECO:0000259" key="2">
    <source>
        <dbReference type="Pfam" id="PF00561"/>
    </source>
</evidence>
<dbReference type="InterPro" id="IPR050471">
    <property type="entry name" value="AB_hydrolase"/>
</dbReference>
<dbReference type="GO" id="GO:0003824">
    <property type="term" value="F:catalytic activity"/>
    <property type="evidence" value="ECO:0007669"/>
    <property type="project" value="UniProtKB-ARBA"/>
</dbReference>
<dbReference type="AlphaFoldDB" id="A0A290ZB13"/>
<dbReference type="KEGG" id="apre:CNX65_25260"/>